<dbReference type="Gene3D" id="2.60.270.50">
    <property type="match status" value="1"/>
</dbReference>
<reference evidence="1 2" key="1">
    <citation type="submission" date="2014-01" db="EMBL/GenBank/DDBJ databases">
        <title>Plasmidome dynamics in the species complex Clostridium novyi sensu lato converts strains of independent lineages into distinctly different pathogens.</title>
        <authorList>
            <person name="Skarin H."/>
            <person name="Segerman B."/>
        </authorList>
    </citation>
    <scope>NUCLEOTIDE SEQUENCE [LARGE SCALE GENOMIC DNA]</scope>
    <source>
        <strain evidence="1 2">4552</strain>
    </source>
</reference>
<gene>
    <name evidence="1" type="ORF">Z968_02075</name>
</gene>
<protein>
    <submittedName>
        <fullName evidence="1">Uncharacterized protein</fullName>
    </submittedName>
</protein>
<accession>A0A0A0IDY1</accession>
<dbReference type="EMBL" id="JENJ01000006">
    <property type="protein sequence ID" value="KGM97810.1"/>
    <property type="molecule type" value="Genomic_DNA"/>
</dbReference>
<proteinExistence type="predicted"/>
<comment type="caution">
    <text evidence="1">The sequence shown here is derived from an EMBL/GenBank/DDBJ whole genome shotgun (WGS) entry which is preliminary data.</text>
</comment>
<organism evidence="1 2">
    <name type="scientific">Clostridium novyi A str. 4552</name>
    <dbReference type="NCBI Taxonomy" id="1444289"/>
    <lineage>
        <taxon>Bacteria</taxon>
        <taxon>Bacillati</taxon>
        <taxon>Bacillota</taxon>
        <taxon>Clostridia</taxon>
        <taxon>Eubacteriales</taxon>
        <taxon>Clostridiaceae</taxon>
        <taxon>Clostridium</taxon>
    </lineage>
</organism>
<name>A0A0A0IDY1_CLONO</name>
<dbReference type="Proteomes" id="UP000030012">
    <property type="component" value="Unassembled WGS sequence"/>
</dbReference>
<dbReference type="OrthoDB" id="1933009at2"/>
<evidence type="ECO:0000313" key="2">
    <source>
        <dbReference type="Proteomes" id="UP000030012"/>
    </source>
</evidence>
<dbReference type="RefSeq" id="WP_039252675.1">
    <property type="nucleotide sequence ID" value="NZ_JENJ01000006.1"/>
</dbReference>
<dbReference type="AlphaFoldDB" id="A0A0A0IDY1"/>
<sequence length="163" mass="18286">MVRILRQTVFDRPTEIYIQNNTNQDFQLYNVDLQSGMLTKQPPNIIKAGSNGVFNGDQTGLVGSSGFVTYKANIGELAVYVTFYWSHPEGATSSIYYGYSSPFGTFYVTPKNNYDATETPSTQTEKIKNWIDNQYSIEDILVLNPTGHVQSVTYTVQYGLGHI</sequence>
<evidence type="ECO:0000313" key="1">
    <source>
        <dbReference type="EMBL" id="KGM97810.1"/>
    </source>
</evidence>